<name>A0A4P6ZLT5_9LACO</name>
<keyword evidence="1" id="KW-1133">Transmembrane helix</keyword>
<reference evidence="3" key="1">
    <citation type="submission" date="2018-12" db="EMBL/GenBank/DDBJ databases">
        <title>A new species of lactobacillus.</title>
        <authorList>
            <person name="Jian Y."/>
            <person name="Xin L."/>
            <person name="Hong Z.J."/>
            <person name="Ming L.Z."/>
            <person name="Hong X.Z."/>
        </authorList>
    </citation>
    <scope>NUCLEOTIDE SEQUENCE [LARGE SCALE GENOMIC DNA]</scope>
    <source>
        <strain evidence="3">HSLZ-75</strain>
    </source>
</reference>
<feature type="transmembrane region" description="Helical" evidence="1">
    <location>
        <begin position="17"/>
        <end position="36"/>
    </location>
</feature>
<keyword evidence="3" id="KW-1185">Reference proteome</keyword>
<keyword evidence="1" id="KW-0472">Membrane</keyword>
<dbReference type="RefSeq" id="WP_133441921.1">
    <property type="nucleotide sequence ID" value="NZ_CP034726.1"/>
</dbReference>
<evidence type="ECO:0000313" key="2">
    <source>
        <dbReference type="EMBL" id="QBP18362.1"/>
    </source>
</evidence>
<dbReference type="EMBL" id="CP034726">
    <property type="protein sequence ID" value="QBP18362.1"/>
    <property type="molecule type" value="Genomic_DNA"/>
</dbReference>
<keyword evidence="1" id="KW-0812">Transmembrane</keyword>
<evidence type="ECO:0000313" key="3">
    <source>
        <dbReference type="Proteomes" id="UP000294321"/>
    </source>
</evidence>
<organism evidence="2 3">
    <name type="scientific">Acetilactobacillus jinshanensis</name>
    <dbReference type="NCBI Taxonomy" id="1720083"/>
    <lineage>
        <taxon>Bacteria</taxon>
        <taxon>Bacillati</taxon>
        <taxon>Bacillota</taxon>
        <taxon>Bacilli</taxon>
        <taxon>Lactobacillales</taxon>
        <taxon>Lactobacillaceae</taxon>
        <taxon>Acetilactobacillus</taxon>
    </lineage>
</organism>
<evidence type="ECO:0000256" key="1">
    <source>
        <dbReference type="SAM" id="Phobius"/>
    </source>
</evidence>
<sequence>MANNHTKFKDLPKGNQIFLYSYFALLLLTLGGFVTAAVNSPIGELICTILLIITLITNVIVAFLK</sequence>
<proteinExistence type="predicted"/>
<dbReference type="AlphaFoldDB" id="A0A4P6ZLT5"/>
<accession>A0A4P6ZLT5</accession>
<dbReference type="KEGG" id="lji:ELX58_04250"/>
<protein>
    <submittedName>
        <fullName evidence="2">Uncharacterized protein</fullName>
    </submittedName>
</protein>
<feature type="transmembrane region" description="Helical" evidence="1">
    <location>
        <begin position="42"/>
        <end position="64"/>
    </location>
</feature>
<gene>
    <name evidence="2" type="ORF">ELX58_04250</name>
</gene>
<dbReference type="Proteomes" id="UP000294321">
    <property type="component" value="Chromosome"/>
</dbReference>